<dbReference type="PANTHER" id="PTHR43711">
    <property type="entry name" value="TWO-COMPONENT HISTIDINE KINASE"/>
    <property type="match status" value="1"/>
</dbReference>
<dbReference type="GO" id="GO:0000155">
    <property type="term" value="F:phosphorelay sensor kinase activity"/>
    <property type="evidence" value="ECO:0007669"/>
    <property type="project" value="InterPro"/>
</dbReference>
<dbReference type="InterPro" id="IPR004358">
    <property type="entry name" value="Sig_transdc_His_kin-like_C"/>
</dbReference>
<name>A0A1X7K149_9BACT</name>
<evidence type="ECO:0000313" key="9">
    <source>
        <dbReference type="Proteomes" id="UP000193804"/>
    </source>
</evidence>
<keyword evidence="9" id="KW-1185">Reference proteome</keyword>
<evidence type="ECO:0000256" key="5">
    <source>
        <dbReference type="ARBA" id="ARBA00023012"/>
    </source>
</evidence>
<dbReference type="STRING" id="1028.SAMN05661096_02234"/>
<reference evidence="9" key="1">
    <citation type="submission" date="2017-04" db="EMBL/GenBank/DDBJ databases">
        <authorList>
            <person name="Varghese N."/>
            <person name="Submissions S."/>
        </authorList>
    </citation>
    <scope>NUCLEOTIDE SEQUENCE [LARGE SCALE GENOMIC DNA]</scope>
    <source>
        <strain evidence="9">DSM 4125</strain>
    </source>
</reference>
<gene>
    <name evidence="8" type="ORF">SAMN05661096_02234</name>
</gene>
<dbReference type="PANTHER" id="PTHR43711:SF31">
    <property type="entry name" value="HISTIDINE KINASE"/>
    <property type="match status" value="1"/>
</dbReference>
<feature type="domain" description="Histidine kinase" evidence="7">
    <location>
        <begin position="419"/>
        <end position="637"/>
    </location>
</feature>
<dbReference type="InterPro" id="IPR019734">
    <property type="entry name" value="TPR_rpt"/>
</dbReference>
<evidence type="ECO:0000313" key="8">
    <source>
        <dbReference type="EMBL" id="SMG34607.1"/>
    </source>
</evidence>
<dbReference type="PRINTS" id="PR00344">
    <property type="entry name" value="BCTRLSENSOR"/>
</dbReference>
<dbReference type="EC" id="2.7.13.3" evidence="2"/>
<keyword evidence="3" id="KW-0808">Transferase</keyword>
<dbReference type="Gene3D" id="3.30.565.10">
    <property type="entry name" value="Histidine kinase-like ATPase, C-terminal domain"/>
    <property type="match status" value="1"/>
</dbReference>
<dbReference type="AlphaFoldDB" id="A0A1X7K149"/>
<accession>A0A1X7K149</accession>
<dbReference type="PROSITE" id="PS50109">
    <property type="entry name" value="HIS_KIN"/>
    <property type="match status" value="1"/>
</dbReference>
<comment type="catalytic activity">
    <reaction evidence="1">
        <text>ATP + protein L-histidine = ADP + protein N-phospho-L-histidine.</text>
        <dbReference type="EC" id="2.7.13.3"/>
    </reaction>
</comment>
<evidence type="ECO:0000256" key="2">
    <source>
        <dbReference type="ARBA" id="ARBA00012438"/>
    </source>
</evidence>
<organism evidence="8 9">
    <name type="scientific">Marivirga sericea</name>
    <dbReference type="NCBI Taxonomy" id="1028"/>
    <lineage>
        <taxon>Bacteria</taxon>
        <taxon>Pseudomonadati</taxon>
        <taxon>Bacteroidota</taxon>
        <taxon>Cytophagia</taxon>
        <taxon>Cytophagales</taxon>
        <taxon>Marivirgaceae</taxon>
        <taxon>Marivirga</taxon>
    </lineage>
</organism>
<keyword evidence="4 8" id="KW-0418">Kinase</keyword>
<protein>
    <recommendedName>
        <fullName evidence="2">histidine kinase</fullName>
        <ecNumber evidence="2">2.7.13.3</ecNumber>
    </recommendedName>
</protein>
<evidence type="ECO:0000256" key="6">
    <source>
        <dbReference type="SAM" id="Phobius"/>
    </source>
</evidence>
<dbReference type="EMBL" id="FXAW01000004">
    <property type="protein sequence ID" value="SMG34607.1"/>
    <property type="molecule type" value="Genomic_DNA"/>
</dbReference>
<evidence type="ECO:0000256" key="3">
    <source>
        <dbReference type="ARBA" id="ARBA00022679"/>
    </source>
</evidence>
<dbReference type="SMART" id="SM00028">
    <property type="entry name" value="TPR"/>
    <property type="match status" value="4"/>
</dbReference>
<dbReference type="SUPFAM" id="SSF47384">
    <property type="entry name" value="Homodimeric domain of signal transducing histidine kinase"/>
    <property type="match status" value="1"/>
</dbReference>
<proteinExistence type="predicted"/>
<sequence length="642" mass="72684">MQPLFFKIIIKSALIIGLIFTAFTSSFSQNQEIADSLSSVLKQHPKKDTIRLELLRNIAANERDLNKAIEYSESLIQLSESLQNPVYLYRGHLQKGQILREKGDFSAAINSLFKAAKAAEKANYQAGVGGSYAALADLYSVNDNHKNASFFYKKAIKVLRQEQDSVTLATVLLNAGDEYRNANKLDSALLYFEESGEIFQKVEYLIGTAYNLGNMGMVHALKGEHQIAKNKMDLASTILKDMGDFYPIATYDLYIADIYKQNSDLERAIAYAKHSLNISKEHSLKGQIRDANLKLSELYDAQNDYQKAYFHQSQYLVYRDSINNEEKIREIADLRTEYEVSQRETEIALLKTKQRNQYIVFVSMAIIILLLGLASFLYYRNSRRKQTLNLILKERKEEVEAQRDQLEAINVTREKFLSIIAHDLMGPVNSFKGLSTIMGMSILNQDLKDLHDIHTVFDKSVNNLSSLLSNLLDWSVTQRGNIPYQPEKIQLKNLIDELIDLFFNIAESKSIRLRTDIPETITLWADMNSVKTILRNLVSNALKFTEENGEIQLVAEKASPYAVIKIKDSGLGMPQSKIDLLLAEDHFERSQGTEGEKGIGLGLQLVKEFVDMNQGKMEIESEIGKGTTFMIYLPSTAPGQAL</sequence>
<dbReference type="SMART" id="SM00387">
    <property type="entry name" value="HATPase_c"/>
    <property type="match status" value="1"/>
</dbReference>
<evidence type="ECO:0000256" key="1">
    <source>
        <dbReference type="ARBA" id="ARBA00000085"/>
    </source>
</evidence>
<dbReference type="InterPro" id="IPR005467">
    <property type="entry name" value="His_kinase_dom"/>
</dbReference>
<keyword evidence="6" id="KW-0812">Transmembrane</keyword>
<dbReference type="InterPro" id="IPR011990">
    <property type="entry name" value="TPR-like_helical_dom_sf"/>
</dbReference>
<dbReference type="Gene3D" id="1.10.287.130">
    <property type="match status" value="1"/>
</dbReference>
<evidence type="ECO:0000259" key="7">
    <source>
        <dbReference type="PROSITE" id="PS50109"/>
    </source>
</evidence>
<evidence type="ECO:0000256" key="4">
    <source>
        <dbReference type="ARBA" id="ARBA00022777"/>
    </source>
</evidence>
<dbReference type="InterPro" id="IPR050736">
    <property type="entry name" value="Sensor_HK_Regulatory"/>
</dbReference>
<dbReference type="Pfam" id="PF02518">
    <property type="entry name" value="HATPase_c"/>
    <property type="match status" value="1"/>
</dbReference>
<dbReference type="InterPro" id="IPR036097">
    <property type="entry name" value="HisK_dim/P_sf"/>
</dbReference>
<keyword evidence="6" id="KW-1133">Transmembrane helix</keyword>
<dbReference type="Pfam" id="PF13181">
    <property type="entry name" value="TPR_8"/>
    <property type="match status" value="2"/>
</dbReference>
<dbReference type="InterPro" id="IPR036890">
    <property type="entry name" value="HATPase_C_sf"/>
</dbReference>
<dbReference type="SUPFAM" id="SSF48452">
    <property type="entry name" value="TPR-like"/>
    <property type="match status" value="2"/>
</dbReference>
<dbReference type="OrthoDB" id="9810447at2"/>
<dbReference type="SUPFAM" id="SSF55874">
    <property type="entry name" value="ATPase domain of HSP90 chaperone/DNA topoisomerase II/histidine kinase"/>
    <property type="match status" value="1"/>
</dbReference>
<dbReference type="RefSeq" id="WP_085517157.1">
    <property type="nucleotide sequence ID" value="NZ_FXAW01000004.1"/>
</dbReference>
<dbReference type="Gene3D" id="1.25.40.10">
    <property type="entry name" value="Tetratricopeptide repeat domain"/>
    <property type="match status" value="1"/>
</dbReference>
<dbReference type="CDD" id="cd00075">
    <property type="entry name" value="HATPase"/>
    <property type="match status" value="1"/>
</dbReference>
<keyword evidence="5" id="KW-0902">Two-component regulatory system</keyword>
<feature type="transmembrane region" description="Helical" evidence="6">
    <location>
        <begin position="358"/>
        <end position="379"/>
    </location>
</feature>
<dbReference type="InterPro" id="IPR003594">
    <property type="entry name" value="HATPase_dom"/>
</dbReference>
<keyword evidence="6" id="KW-0472">Membrane</keyword>
<dbReference type="Proteomes" id="UP000193804">
    <property type="component" value="Unassembled WGS sequence"/>
</dbReference>